<keyword evidence="2" id="KW-0732">Signal</keyword>
<evidence type="ECO:0000313" key="4">
    <source>
        <dbReference type="EMBL" id="KZN50056.1"/>
    </source>
</evidence>
<name>A0A161Y479_9GAMM</name>
<gene>
    <name evidence="4" type="ORF">N476_17055</name>
</gene>
<feature type="domain" description="YHYH" evidence="3">
    <location>
        <begin position="266"/>
        <end position="357"/>
    </location>
</feature>
<reference evidence="4 5" key="1">
    <citation type="submission" date="2013-07" db="EMBL/GenBank/DDBJ databases">
        <title>Comparative Genomic and Metabolomic Analysis of Twelve Strains of Pseudoalteromonas luteoviolacea.</title>
        <authorList>
            <person name="Vynne N.G."/>
            <person name="Mansson M."/>
            <person name="Gram L."/>
        </authorList>
    </citation>
    <scope>NUCLEOTIDE SEQUENCE [LARGE SCALE GENOMIC DNA]</scope>
    <source>
        <strain evidence="4 5">H33</strain>
    </source>
</reference>
<dbReference type="EMBL" id="AUXZ01000077">
    <property type="protein sequence ID" value="KZN50056.1"/>
    <property type="molecule type" value="Genomic_DNA"/>
</dbReference>
<dbReference type="PATRIC" id="fig|1365251.3.peg.2708"/>
<feature type="compositionally biased region" description="Polar residues" evidence="1">
    <location>
        <begin position="27"/>
        <end position="48"/>
    </location>
</feature>
<proteinExistence type="predicted"/>
<dbReference type="InterPro" id="IPR025924">
    <property type="entry name" value="YHYH_dom"/>
</dbReference>
<feature type="signal peptide" evidence="2">
    <location>
        <begin position="1"/>
        <end position="22"/>
    </location>
</feature>
<accession>A0A161Y479</accession>
<protein>
    <recommendedName>
        <fullName evidence="3">YHYH domain-containing protein</fullName>
    </recommendedName>
</protein>
<dbReference type="RefSeq" id="WP_196760612.1">
    <property type="nucleotide sequence ID" value="NZ_AUXZ01000077.1"/>
</dbReference>
<dbReference type="AlphaFoldDB" id="A0A161Y479"/>
<organism evidence="4 5">
    <name type="scientific">Pseudoalteromonas luteoviolacea H33</name>
    <dbReference type="NCBI Taxonomy" id="1365251"/>
    <lineage>
        <taxon>Bacteria</taxon>
        <taxon>Pseudomonadati</taxon>
        <taxon>Pseudomonadota</taxon>
        <taxon>Gammaproteobacteria</taxon>
        <taxon>Alteromonadales</taxon>
        <taxon>Pseudoalteromonadaceae</taxon>
        <taxon>Pseudoalteromonas</taxon>
    </lineage>
</organism>
<evidence type="ECO:0000256" key="2">
    <source>
        <dbReference type="SAM" id="SignalP"/>
    </source>
</evidence>
<comment type="caution">
    <text evidence="4">The sequence shown here is derived from an EMBL/GenBank/DDBJ whole genome shotgun (WGS) entry which is preliminary data.</text>
</comment>
<dbReference type="Proteomes" id="UP000076503">
    <property type="component" value="Unassembled WGS sequence"/>
</dbReference>
<evidence type="ECO:0000313" key="5">
    <source>
        <dbReference type="Proteomes" id="UP000076503"/>
    </source>
</evidence>
<evidence type="ECO:0000259" key="3">
    <source>
        <dbReference type="Pfam" id="PF14240"/>
    </source>
</evidence>
<evidence type="ECO:0000256" key="1">
    <source>
        <dbReference type="SAM" id="MobiDB-lite"/>
    </source>
</evidence>
<feature type="chain" id="PRO_5007830462" description="YHYH domain-containing protein" evidence="2">
    <location>
        <begin position="23"/>
        <end position="487"/>
    </location>
</feature>
<sequence length="487" mass="51767">MAMSAFQLSSITLLFLSLSSCGGGSSADNTSTPTNSTENAAPQCTANSIDIPRGSDAVAVSDSLQCSDADGDTLSYEPSTIQSDGVESGAYTQTITISDGQGGQTQVALLYQITNQAPSCIQSSLPKVSLSQSSLLVSSYLSCSDSNGESLTFTPQSIDTSEQAAGVYTQQISYTDGELSATLDFKYTLSGDVQTELTRCELIRQSVAMSSESDVVVTCDDSYAYITSDTYPSHDLMNGIKATNEQIPVPAVGYAAPIKLESQPAASPTTVDAALGVAINGVPIYDYSAAGELDLFNYDSSVDTVALGQLDNCGGHAGRGDDYHYHAAPTCMMDAMETLNDDTIIGWGYDGYPLYGFNNPDGSAISQGDLELCNGIADDTFGYRYHLSTAPPYVFQCLVGEVDTRDLPRVAPLSGGADRADLRPPAGDVQNLTHTVDADGKRSMRYDYQGENYYVTYSPSKDKENCYEFEMKAISNNGAIQTGTYCR</sequence>
<dbReference type="Pfam" id="PF14240">
    <property type="entry name" value="YHYH"/>
    <property type="match status" value="1"/>
</dbReference>
<feature type="region of interest" description="Disordered" evidence="1">
    <location>
        <begin position="26"/>
        <end position="48"/>
    </location>
</feature>